<keyword evidence="1" id="KW-0472">Membrane</keyword>
<name>A0A0W8FT38_9ZZZZ</name>
<keyword evidence="1" id="KW-0812">Transmembrane</keyword>
<feature type="transmembrane region" description="Helical" evidence="1">
    <location>
        <begin position="21"/>
        <end position="43"/>
    </location>
</feature>
<organism evidence="2">
    <name type="scientific">hydrocarbon metagenome</name>
    <dbReference type="NCBI Taxonomy" id="938273"/>
    <lineage>
        <taxon>unclassified sequences</taxon>
        <taxon>metagenomes</taxon>
        <taxon>ecological metagenomes</taxon>
    </lineage>
</organism>
<evidence type="ECO:0000313" key="2">
    <source>
        <dbReference type="EMBL" id="KUG24061.1"/>
    </source>
</evidence>
<gene>
    <name evidence="2" type="ORF">ASZ90_006144</name>
</gene>
<reference evidence="2" key="1">
    <citation type="journal article" date="2015" name="Proc. Natl. Acad. Sci. U.S.A.">
        <title>Networks of energetic and metabolic interactions define dynamics in microbial communities.</title>
        <authorList>
            <person name="Embree M."/>
            <person name="Liu J.K."/>
            <person name="Al-Bassam M.M."/>
            <person name="Zengler K."/>
        </authorList>
    </citation>
    <scope>NUCLEOTIDE SEQUENCE</scope>
</reference>
<evidence type="ECO:0000256" key="1">
    <source>
        <dbReference type="SAM" id="Phobius"/>
    </source>
</evidence>
<dbReference type="AlphaFoldDB" id="A0A0W8FT38"/>
<dbReference type="EMBL" id="LNQE01000865">
    <property type="protein sequence ID" value="KUG24061.1"/>
    <property type="molecule type" value="Genomic_DNA"/>
</dbReference>
<feature type="transmembrane region" description="Helical" evidence="1">
    <location>
        <begin position="132"/>
        <end position="153"/>
    </location>
</feature>
<feature type="transmembrane region" description="Helical" evidence="1">
    <location>
        <begin position="55"/>
        <end position="76"/>
    </location>
</feature>
<protein>
    <submittedName>
        <fullName evidence="2">Uncharacterized protein</fullName>
    </submittedName>
</protein>
<sequence>MKEQTKQRIENIGDIVFLSPFFQALTIGVPFCIFKMIFGLLALRQGTLSVSLSVFAWLIIVWALADLIMNLARVYFNLSGRETPIEYCTIAQAGIFFKRPKLFLAIDTLISFSIICFVLWSGWITLLTRQELYIWYAATTLNLISVSIVNIWIERKRRA</sequence>
<feature type="transmembrane region" description="Helical" evidence="1">
    <location>
        <begin position="102"/>
        <end position="126"/>
    </location>
</feature>
<comment type="caution">
    <text evidence="2">The sequence shown here is derived from an EMBL/GenBank/DDBJ whole genome shotgun (WGS) entry which is preliminary data.</text>
</comment>
<keyword evidence="1" id="KW-1133">Transmembrane helix</keyword>
<accession>A0A0W8FT38</accession>
<proteinExistence type="predicted"/>